<protein>
    <submittedName>
        <fullName evidence="1">Uncharacterized protein</fullName>
    </submittedName>
</protein>
<proteinExistence type="predicted"/>
<reference evidence="1" key="1">
    <citation type="submission" date="2014-11" db="EMBL/GenBank/DDBJ databases">
        <authorList>
            <person name="Amaro Gonzalez C."/>
        </authorList>
    </citation>
    <scope>NUCLEOTIDE SEQUENCE</scope>
</reference>
<organism evidence="1">
    <name type="scientific">Anguilla anguilla</name>
    <name type="common">European freshwater eel</name>
    <name type="synonym">Muraena anguilla</name>
    <dbReference type="NCBI Taxonomy" id="7936"/>
    <lineage>
        <taxon>Eukaryota</taxon>
        <taxon>Metazoa</taxon>
        <taxon>Chordata</taxon>
        <taxon>Craniata</taxon>
        <taxon>Vertebrata</taxon>
        <taxon>Euteleostomi</taxon>
        <taxon>Actinopterygii</taxon>
        <taxon>Neopterygii</taxon>
        <taxon>Teleostei</taxon>
        <taxon>Anguilliformes</taxon>
        <taxon>Anguillidae</taxon>
        <taxon>Anguilla</taxon>
    </lineage>
</organism>
<sequence length="14" mass="1412">MRPGSVPRSVAPAS</sequence>
<dbReference type="EMBL" id="GBXM01051412">
    <property type="protein sequence ID" value="JAH57165.1"/>
    <property type="molecule type" value="Transcribed_RNA"/>
</dbReference>
<evidence type="ECO:0000313" key="1">
    <source>
        <dbReference type="EMBL" id="JAH57165.1"/>
    </source>
</evidence>
<reference evidence="1" key="2">
    <citation type="journal article" date="2015" name="Fish Shellfish Immunol.">
        <title>Early steps in the European eel (Anguilla anguilla)-Vibrio vulnificus interaction in the gills: Role of the RtxA13 toxin.</title>
        <authorList>
            <person name="Callol A."/>
            <person name="Pajuelo D."/>
            <person name="Ebbesson L."/>
            <person name="Teles M."/>
            <person name="MacKenzie S."/>
            <person name="Amaro C."/>
        </authorList>
    </citation>
    <scope>NUCLEOTIDE SEQUENCE</scope>
</reference>
<accession>A0A0E9TW60</accession>
<name>A0A0E9TW60_ANGAN</name>